<dbReference type="InterPro" id="IPR031657">
    <property type="entry name" value="REPA_OB_2"/>
</dbReference>
<dbReference type="SUPFAM" id="SSF50249">
    <property type="entry name" value="Nucleic acid-binding proteins"/>
    <property type="match status" value="1"/>
</dbReference>
<accession>A0A8R7P9Z8</accession>
<feature type="domain" description="Replication protein A OB" evidence="2">
    <location>
        <begin position="45"/>
        <end position="125"/>
    </location>
</feature>
<dbReference type="GO" id="GO:0003677">
    <property type="term" value="F:DNA binding"/>
    <property type="evidence" value="ECO:0007669"/>
    <property type="project" value="UniProtKB-KW"/>
</dbReference>
<dbReference type="AlphaFoldDB" id="A0A8R7P9Z8"/>
<sequence>MIRFNRLTTTDPPADEEIEFPFCTYSITALAHLPAPVENPDYFTYILGLIVGVSDAMVYHSSNRAEPSVKRTITLADPSGYQINVILWGEQAKAFDGDDVMQIGQTGPVIALIVGTLVKNYEGRRGVSGSAACRWYINDDISDITQFHESLQGKFSPVTKIILPGQTADEKSAQSTCFFCSVTLSRLSPGQRWWFMSCEKCHKTAQRHGSVYRCIDPTCASTDAMPRYYYSSCTFFFSFSL</sequence>
<dbReference type="Gramene" id="TuG1812G0200000793.01.T01">
    <property type="protein sequence ID" value="TuG1812G0200000793.01.T01"/>
    <property type="gene ID" value="TuG1812G0200000793.01"/>
</dbReference>
<dbReference type="PANTHER" id="PTHR47165">
    <property type="entry name" value="OS03G0429900 PROTEIN"/>
    <property type="match status" value="1"/>
</dbReference>
<evidence type="ECO:0000256" key="1">
    <source>
        <dbReference type="ARBA" id="ARBA00023125"/>
    </source>
</evidence>
<evidence type="ECO:0000313" key="3">
    <source>
        <dbReference type="EnsemblPlants" id="TuG1812G0200000793.01.T01"/>
    </source>
</evidence>
<dbReference type="Gene3D" id="2.40.50.140">
    <property type="entry name" value="Nucleic acid-binding proteins"/>
    <property type="match status" value="2"/>
</dbReference>
<organism evidence="3 4">
    <name type="scientific">Triticum urartu</name>
    <name type="common">Red wild einkorn</name>
    <name type="synonym">Crithodium urartu</name>
    <dbReference type="NCBI Taxonomy" id="4572"/>
    <lineage>
        <taxon>Eukaryota</taxon>
        <taxon>Viridiplantae</taxon>
        <taxon>Streptophyta</taxon>
        <taxon>Embryophyta</taxon>
        <taxon>Tracheophyta</taxon>
        <taxon>Spermatophyta</taxon>
        <taxon>Magnoliopsida</taxon>
        <taxon>Liliopsida</taxon>
        <taxon>Poales</taxon>
        <taxon>Poaceae</taxon>
        <taxon>BOP clade</taxon>
        <taxon>Pooideae</taxon>
        <taxon>Triticodae</taxon>
        <taxon>Triticeae</taxon>
        <taxon>Triticinae</taxon>
        <taxon>Triticum</taxon>
    </lineage>
</organism>
<keyword evidence="1" id="KW-0238">DNA-binding</keyword>
<evidence type="ECO:0000259" key="2">
    <source>
        <dbReference type="Pfam" id="PF16900"/>
    </source>
</evidence>
<dbReference type="Proteomes" id="UP000015106">
    <property type="component" value="Chromosome 2"/>
</dbReference>
<dbReference type="EnsemblPlants" id="TuG1812G0200000793.01.T01">
    <property type="protein sequence ID" value="TuG1812G0200000793.01.T01"/>
    <property type="gene ID" value="TuG1812G0200000793.01"/>
</dbReference>
<dbReference type="InterPro" id="IPR012340">
    <property type="entry name" value="NA-bd_OB-fold"/>
</dbReference>
<dbReference type="PANTHER" id="PTHR47165:SF4">
    <property type="entry name" value="OS03G0429900 PROTEIN"/>
    <property type="match status" value="1"/>
</dbReference>
<protein>
    <recommendedName>
        <fullName evidence="2">Replication protein A OB domain-containing protein</fullName>
    </recommendedName>
</protein>
<reference evidence="4" key="1">
    <citation type="journal article" date="2013" name="Nature">
        <title>Draft genome of the wheat A-genome progenitor Triticum urartu.</title>
        <authorList>
            <person name="Ling H.Q."/>
            <person name="Zhao S."/>
            <person name="Liu D."/>
            <person name="Wang J."/>
            <person name="Sun H."/>
            <person name="Zhang C."/>
            <person name="Fan H."/>
            <person name="Li D."/>
            <person name="Dong L."/>
            <person name="Tao Y."/>
            <person name="Gao C."/>
            <person name="Wu H."/>
            <person name="Li Y."/>
            <person name="Cui Y."/>
            <person name="Guo X."/>
            <person name="Zheng S."/>
            <person name="Wang B."/>
            <person name="Yu K."/>
            <person name="Liang Q."/>
            <person name="Yang W."/>
            <person name="Lou X."/>
            <person name="Chen J."/>
            <person name="Feng M."/>
            <person name="Jian J."/>
            <person name="Zhang X."/>
            <person name="Luo G."/>
            <person name="Jiang Y."/>
            <person name="Liu J."/>
            <person name="Wang Z."/>
            <person name="Sha Y."/>
            <person name="Zhang B."/>
            <person name="Wu H."/>
            <person name="Tang D."/>
            <person name="Shen Q."/>
            <person name="Xue P."/>
            <person name="Zou S."/>
            <person name="Wang X."/>
            <person name="Liu X."/>
            <person name="Wang F."/>
            <person name="Yang Y."/>
            <person name="An X."/>
            <person name="Dong Z."/>
            <person name="Zhang K."/>
            <person name="Zhang X."/>
            <person name="Luo M.C."/>
            <person name="Dvorak J."/>
            <person name="Tong Y."/>
            <person name="Wang J."/>
            <person name="Yang H."/>
            <person name="Li Z."/>
            <person name="Wang D."/>
            <person name="Zhang A."/>
            <person name="Wang J."/>
        </authorList>
    </citation>
    <scope>NUCLEOTIDE SEQUENCE</scope>
    <source>
        <strain evidence="4">cv. G1812</strain>
    </source>
</reference>
<dbReference type="Pfam" id="PF16900">
    <property type="entry name" value="REPA_OB_2"/>
    <property type="match status" value="1"/>
</dbReference>
<keyword evidence="4" id="KW-1185">Reference proteome</keyword>
<name>A0A8R7P9Z8_TRIUA</name>
<reference evidence="3" key="3">
    <citation type="submission" date="2022-06" db="UniProtKB">
        <authorList>
            <consortium name="EnsemblPlants"/>
        </authorList>
    </citation>
    <scope>IDENTIFICATION</scope>
</reference>
<proteinExistence type="predicted"/>
<evidence type="ECO:0000313" key="4">
    <source>
        <dbReference type="Proteomes" id="UP000015106"/>
    </source>
</evidence>
<reference evidence="3" key="2">
    <citation type="submission" date="2018-03" db="EMBL/GenBank/DDBJ databases">
        <title>The Triticum urartu genome reveals the dynamic nature of wheat genome evolution.</title>
        <authorList>
            <person name="Ling H."/>
            <person name="Ma B."/>
            <person name="Shi X."/>
            <person name="Liu H."/>
            <person name="Dong L."/>
            <person name="Sun H."/>
            <person name="Cao Y."/>
            <person name="Gao Q."/>
            <person name="Zheng S."/>
            <person name="Li Y."/>
            <person name="Yu Y."/>
            <person name="Du H."/>
            <person name="Qi M."/>
            <person name="Li Y."/>
            <person name="Yu H."/>
            <person name="Cui Y."/>
            <person name="Wang N."/>
            <person name="Chen C."/>
            <person name="Wu H."/>
            <person name="Zhao Y."/>
            <person name="Zhang J."/>
            <person name="Li Y."/>
            <person name="Zhou W."/>
            <person name="Zhang B."/>
            <person name="Hu W."/>
            <person name="Eijk M."/>
            <person name="Tang J."/>
            <person name="Witsenboer H."/>
            <person name="Zhao S."/>
            <person name="Li Z."/>
            <person name="Zhang A."/>
            <person name="Wang D."/>
            <person name="Liang C."/>
        </authorList>
    </citation>
    <scope>NUCLEOTIDE SEQUENCE [LARGE SCALE GENOMIC DNA]</scope>
    <source>
        <strain evidence="3">cv. G1812</strain>
    </source>
</reference>
<dbReference type="CDD" id="cd04481">
    <property type="entry name" value="RPA1_DBD_B_like"/>
    <property type="match status" value="1"/>
</dbReference>